<organism evidence="1 2">
    <name type="scientific">Halosolutus amylolyticus</name>
    <dbReference type="NCBI Taxonomy" id="2932267"/>
    <lineage>
        <taxon>Archaea</taxon>
        <taxon>Methanobacteriati</taxon>
        <taxon>Methanobacteriota</taxon>
        <taxon>Stenosarchaea group</taxon>
        <taxon>Halobacteria</taxon>
        <taxon>Halobacteriales</taxon>
        <taxon>Natrialbaceae</taxon>
        <taxon>Halosolutus</taxon>
    </lineage>
</organism>
<evidence type="ECO:0000313" key="2">
    <source>
        <dbReference type="Proteomes" id="UP001595898"/>
    </source>
</evidence>
<dbReference type="RefSeq" id="WP_250142176.1">
    <property type="nucleotide sequence ID" value="NZ_JALIQP010000006.1"/>
</dbReference>
<evidence type="ECO:0000313" key="1">
    <source>
        <dbReference type="EMBL" id="MFC4544702.1"/>
    </source>
</evidence>
<name>A0ABD5PW56_9EURY</name>
<reference evidence="1 2" key="1">
    <citation type="journal article" date="2019" name="Int. J. Syst. Evol. Microbiol.">
        <title>The Global Catalogue of Microorganisms (GCM) 10K type strain sequencing project: providing services to taxonomists for standard genome sequencing and annotation.</title>
        <authorList>
            <consortium name="The Broad Institute Genomics Platform"/>
            <consortium name="The Broad Institute Genome Sequencing Center for Infectious Disease"/>
            <person name="Wu L."/>
            <person name="Ma J."/>
        </authorList>
    </citation>
    <scope>NUCLEOTIDE SEQUENCE [LARGE SCALE GENOMIC DNA]</scope>
    <source>
        <strain evidence="1 2">WLHS5</strain>
    </source>
</reference>
<dbReference type="Proteomes" id="UP001595898">
    <property type="component" value="Unassembled WGS sequence"/>
</dbReference>
<keyword evidence="2" id="KW-1185">Reference proteome</keyword>
<gene>
    <name evidence="1" type="ORF">ACFO5R_22470</name>
</gene>
<proteinExistence type="predicted"/>
<sequence length="143" mass="15043">MSKETNGQSDASRSIGTKETLAATGIALGAGATAATAAAQDDDDDDDLVVVLGDDYRPDVGFEVISSLETATKEDLIDDAGGDLFDDPDDWDAYVISSDNDGDAPMWGVLFTEDVDLDPGDSETMGDDGDFRDAQLNVIEVEL</sequence>
<protein>
    <submittedName>
        <fullName evidence="1">Calcium-binding protein</fullName>
    </submittedName>
</protein>
<comment type="caution">
    <text evidence="1">The sequence shown here is derived from an EMBL/GenBank/DDBJ whole genome shotgun (WGS) entry which is preliminary data.</text>
</comment>
<accession>A0ABD5PW56</accession>
<dbReference type="AlphaFoldDB" id="A0ABD5PW56"/>
<dbReference type="EMBL" id="JBHSFA010000012">
    <property type="protein sequence ID" value="MFC4544702.1"/>
    <property type="molecule type" value="Genomic_DNA"/>
</dbReference>